<keyword evidence="2" id="KW-1185">Reference proteome</keyword>
<evidence type="ECO:0000313" key="1">
    <source>
        <dbReference type="EMBL" id="KAG9349853.1"/>
    </source>
</evidence>
<gene>
    <name evidence="1" type="ORF">JZ751_026206</name>
</gene>
<dbReference type="OrthoDB" id="9329195at2759"/>
<proteinExistence type="predicted"/>
<feature type="non-terminal residue" evidence="1">
    <location>
        <position position="124"/>
    </location>
</feature>
<dbReference type="Proteomes" id="UP000824540">
    <property type="component" value="Unassembled WGS sequence"/>
</dbReference>
<accession>A0A8T2P8T0</accession>
<evidence type="ECO:0000313" key="2">
    <source>
        <dbReference type="Proteomes" id="UP000824540"/>
    </source>
</evidence>
<sequence>SDNRSESEVLDLFGDLNVLTTDNLQNVVFMKLWFQVKLKPLLPFVSKEFLSNLGSKDLSCATYQTIVKGFNDEFPSLDKINHLIYAHFIYIFLSRNDTSDPGCVTITNGNEEWLKVNYGQYSVF</sequence>
<reference evidence="1" key="1">
    <citation type="thesis" date="2021" institute="BYU ScholarsArchive" country="Provo, UT, USA">
        <title>Applications of and Algorithms for Genome Assembly and Genomic Analyses with an Emphasis on Marine Teleosts.</title>
        <authorList>
            <person name="Pickett B.D."/>
        </authorList>
    </citation>
    <scope>NUCLEOTIDE SEQUENCE</scope>
    <source>
        <strain evidence="1">HI-2016</strain>
    </source>
</reference>
<comment type="caution">
    <text evidence="1">The sequence shown here is derived from an EMBL/GenBank/DDBJ whole genome shotgun (WGS) entry which is preliminary data.</text>
</comment>
<organism evidence="1 2">
    <name type="scientific">Albula glossodonta</name>
    <name type="common">roundjaw bonefish</name>
    <dbReference type="NCBI Taxonomy" id="121402"/>
    <lineage>
        <taxon>Eukaryota</taxon>
        <taxon>Metazoa</taxon>
        <taxon>Chordata</taxon>
        <taxon>Craniata</taxon>
        <taxon>Vertebrata</taxon>
        <taxon>Euteleostomi</taxon>
        <taxon>Actinopterygii</taxon>
        <taxon>Neopterygii</taxon>
        <taxon>Teleostei</taxon>
        <taxon>Albuliformes</taxon>
        <taxon>Albulidae</taxon>
        <taxon>Albula</taxon>
    </lineage>
</organism>
<dbReference type="EMBL" id="JAFBMS010000008">
    <property type="protein sequence ID" value="KAG9349853.1"/>
    <property type="molecule type" value="Genomic_DNA"/>
</dbReference>
<protein>
    <submittedName>
        <fullName evidence="1">Uncharacterized protein</fullName>
    </submittedName>
</protein>
<name>A0A8T2P8T0_9TELE</name>
<feature type="non-terminal residue" evidence="1">
    <location>
        <position position="1"/>
    </location>
</feature>
<dbReference type="AlphaFoldDB" id="A0A8T2P8T0"/>